<comment type="caution">
    <text evidence="2">The sequence shown here is derived from an EMBL/GenBank/DDBJ whole genome shotgun (WGS) entry which is preliminary data.</text>
</comment>
<reference evidence="3" key="1">
    <citation type="journal article" date="2019" name="Int. J. Syst. Evol. Microbiol.">
        <title>The Global Catalogue of Microorganisms (GCM) 10K type strain sequencing project: providing services to taxonomists for standard genome sequencing and annotation.</title>
        <authorList>
            <consortium name="The Broad Institute Genomics Platform"/>
            <consortium name="The Broad Institute Genome Sequencing Center for Infectious Disease"/>
            <person name="Wu L."/>
            <person name="Ma J."/>
        </authorList>
    </citation>
    <scope>NUCLEOTIDE SEQUENCE [LARGE SCALE GENOMIC DNA]</scope>
    <source>
        <strain evidence="3">JCM 3369</strain>
    </source>
</reference>
<dbReference type="CDD" id="cd06587">
    <property type="entry name" value="VOC"/>
    <property type="match status" value="1"/>
</dbReference>
<dbReference type="PROSITE" id="PS51819">
    <property type="entry name" value="VOC"/>
    <property type="match status" value="2"/>
</dbReference>
<dbReference type="SUPFAM" id="SSF54593">
    <property type="entry name" value="Glyoxalase/Bleomycin resistance protein/Dihydroxybiphenyl dioxygenase"/>
    <property type="match status" value="2"/>
</dbReference>
<dbReference type="Pfam" id="PF00903">
    <property type="entry name" value="Glyoxalase"/>
    <property type="match status" value="2"/>
</dbReference>
<dbReference type="InterPro" id="IPR004360">
    <property type="entry name" value="Glyas_Fos-R_dOase_dom"/>
</dbReference>
<proteinExistence type="predicted"/>
<keyword evidence="3" id="KW-1185">Reference proteome</keyword>
<gene>
    <name evidence="2" type="ORF">ACFQKB_45335</name>
</gene>
<sequence length="301" mass="31728">MLNDWRLLYVNLHVGDLAAARAFYENDLGFEPIAEGPGTVSYPAGHAVLCLDRAEDAGVPPPQGRDRSIAVTFLIDDIDEMRAALEARGAKLPKTLVSPAGSMIDFYDPDGHWLSLYQPSGKALGWPSAAKVRALRSAPDGRPSPARTGLNDHDVLYLFLFVDDLAGSSAFYHEGLGFQPIEVTTCNRGVTSLADGVVKYDVGATMLTTHHVGDAEHAALHKVTTKSSGGLAVGFHVPDLDAAAAELARAGLDVTRGTGPLGAIASFSDPGGHVYHLAEVSEAALARPGGDKMRHIVTASL</sequence>
<evidence type="ECO:0000259" key="1">
    <source>
        <dbReference type="PROSITE" id="PS51819"/>
    </source>
</evidence>
<dbReference type="InterPro" id="IPR037523">
    <property type="entry name" value="VOC_core"/>
</dbReference>
<dbReference type="Gene3D" id="3.10.180.10">
    <property type="entry name" value="2,3-Dihydroxybiphenyl 1,2-Dioxygenase, domain 1"/>
    <property type="match status" value="2"/>
</dbReference>
<dbReference type="RefSeq" id="WP_160822727.1">
    <property type="nucleotide sequence ID" value="NZ_JBHSXS010000067.1"/>
</dbReference>
<dbReference type="InterPro" id="IPR052164">
    <property type="entry name" value="Anthracycline_SecMetBiosynth"/>
</dbReference>
<evidence type="ECO:0000313" key="2">
    <source>
        <dbReference type="EMBL" id="MFC6887056.1"/>
    </source>
</evidence>
<dbReference type="EMBL" id="JBHSXS010000067">
    <property type="protein sequence ID" value="MFC6887056.1"/>
    <property type="molecule type" value="Genomic_DNA"/>
</dbReference>
<accession>A0ABW2CZ59</accession>
<dbReference type="InterPro" id="IPR029068">
    <property type="entry name" value="Glyas_Bleomycin-R_OHBP_Dase"/>
</dbReference>
<feature type="domain" description="VOC" evidence="1">
    <location>
        <begin position="154"/>
        <end position="280"/>
    </location>
</feature>
<dbReference type="PANTHER" id="PTHR33993:SF2">
    <property type="entry name" value="VOC DOMAIN-CONTAINING PROTEIN"/>
    <property type="match status" value="1"/>
</dbReference>
<feature type="domain" description="VOC" evidence="1">
    <location>
        <begin position="6"/>
        <end position="119"/>
    </location>
</feature>
<dbReference type="Proteomes" id="UP001596380">
    <property type="component" value="Unassembled WGS sequence"/>
</dbReference>
<evidence type="ECO:0000313" key="3">
    <source>
        <dbReference type="Proteomes" id="UP001596380"/>
    </source>
</evidence>
<organism evidence="2 3">
    <name type="scientific">Actinomadura yumaensis</name>
    <dbReference type="NCBI Taxonomy" id="111807"/>
    <lineage>
        <taxon>Bacteria</taxon>
        <taxon>Bacillati</taxon>
        <taxon>Actinomycetota</taxon>
        <taxon>Actinomycetes</taxon>
        <taxon>Streptosporangiales</taxon>
        <taxon>Thermomonosporaceae</taxon>
        <taxon>Actinomadura</taxon>
    </lineage>
</organism>
<name>A0ABW2CZ59_9ACTN</name>
<protein>
    <submittedName>
        <fullName evidence="2">VOC family protein</fullName>
    </submittedName>
</protein>
<dbReference type="PANTHER" id="PTHR33993">
    <property type="entry name" value="GLYOXALASE-RELATED"/>
    <property type="match status" value="1"/>
</dbReference>